<dbReference type="Pfam" id="PF21315">
    <property type="entry name" value="FAN1_HTH"/>
    <property type="match status" value="1"/>
</dbReference>
<keyword evidence="8" id="KW-0863">Zinc-finger</keyword>
<keyword evidence="15 17" id="KW-0464">Manganese</keyword>
<evidence type="ECO:0000256" key="11">
    <source>
        <dbReference type="ARBA" id="ARBA00022839"/>
    </source>
</evidence>
<feature type="region of interest" description="Disordered" evidence="18">
    <location>
        <begin position="511"/>
        <end position="530"/>
    </location>
</feature>
<keyword evidence="11" id="KW-0269">Exonuclease</keyword>
<dbReference type="InterPro" id="IPR014905">
    <property type="entry name" value="HIRAN"/>
</dbReference>
<dbReference type="InterPro" id="IPR049126">
    <property type="entry name" value="FAN1-like_TPR"/>
</dbReference>
<evidence type="ECO:0000313" key="21">
    <source>
        <dbReference type="Proteomes" id="UP000708148"/>
    </source>
</evidence>
<evidence type="ECO:0000256" key="13">
    <source>
        <dbReference type="ARBA" id="ARBA00023054"/>
    </source>
</evidence>
<dbReference type="PANTHER" id="PTHR15749">
    <property type="entry name" value="FANCONI-ASSOCIATED NUCLEASE 1"/>
    <property type="match status" value="1"/>
</dbReference>
<dbReference type="InterPro" id="IPR011856">
    <property type="entry name" value="tRNA_endonuc-like_dom_sf"/>
</dbReference>
<keyword evidence="12 17" id="KW-0460">Magnesium</keyword>
<evidence type="ECO:0000256" key="10">
    <source>
        <dbReference type="ARBA" id="ARBA00022833"/>
    </source>
</evidence>
<evidence type="ECO:0000256" key="14">
    <source>
        <dbReference type="ARBA" id="ARBA00023204"/>
    </source>
</evidence>
<evidence type="ECO:0000256" key="8">
    <source>
        <dbReference type="ARBA" id="ARBA00022771"/>
    </source>
</evidence>
<keyword evidence="13" id="KW-0175">Coiled coil</keyword>
<comment type="cofactor">
    <cofactor evidence="17">
        <name>Mg(2+)</name>
        <dbReference type="ChEBI" id="CHEBI:18420"/>
    </cofactor>
    <cofactor evidence="17">
        <name>Mn(2+)</name>
        <dbReference type="ChEBI" id="CHEBI:29035"/>
    </cofactor>
</comment>
<keyword evidence="4 17" id="KW-0540">Nuclease</keyword>
<dbReference type="InterPro" id="IPR049132">
    <property type="entry name" value="FAN1-like_euk"/>
</dbReference>
<dbReference type="GO" id="GO:0017108">
    <property type="term" value="F:5'-flap endonuclease activity"/>
    <property type="evidence" value="ECO:0007669"/>
    <property type="project" value="TreeGrafter"/>
</dbReference>
<feature type="region of interest" description="Disordered" evidence="18">
    <location>
        <begin position="1"/>
        <end position="38"/>
    </location>
</feature>
<dbReference type="EMBL" id="CAJHUC010000587">
    <property type="protein sequence ID" value="CAD7696975.1"/>
    <property type="molecule type" value="Genomic_DNA"/>
</dbReference>
<dbReference type="CDD" id="cd22326">
    <property type="entry name" value="FAN1-like"/>
    <property type="match status" value="1"/>
</dbReference>
<dbReference type="InterPro" id="IPR011990">
    <property type="entry name" value="TPR-like_helical_dom_sf"/>
</dbReference>
<dbReference type="GO" id="GO:0008270">
    <property type="term" value="F:zinc ion binding"/>
    <property type="evidence" value="ECO:0007669"/>
    <property type="project" value="UniProtKB-KW"/>
</dbReference>
<evidence type="ECO:0000256" key="5">
    <source>
        <dbReference type="ARBA" id="ARBA00022723"/>
    </source>
</evidence>
<comment type="subcellular location">
    <subcellularLocation>
        <location evidence="2 17">Nucleus</location>
    </subcellularLocation>
</comment>
<evidence type="ECO:0000256" key="18">
    <source>
        <dbReference type="SAM" id="MobiDB-lite"/>
    </source>
</evidence>
<gene>
    <name evidence="20" type="ORF">OSTQU699_LOCUS2336</name>
</gene>
<evidence type="ECO:0000256" key="3">
    <source>
        <dbReference type="ARBA" id="ARBA00005533"/>
    </source>
</evidence>
<dbReference type="SMART" id="SM00990">
    <property type="entry name" value="VRR_NUC"/>
    <property type="match status" value="1"/>
</dbReference>
<evidence type="ECO:0000313" key="20">
    <source>
        <dbReference type="EMBL" id="CAD7696975.1"/>
    </source>
</evidence>
<dbReference type="EC" id="3.1.4.1" evidence="17"/>
<keyword evidence="14 17" id="KW-0234">DNA repair</keyword>
<evidence type="ECO:0000256" key="15">
    <source>
        <dbReference type="ARBA" id="ARBA00023211"/>
    </source>
</evidence>
<dbReference type="InterPro" id="IPR014883">
    <property type="entry name" value="VRR_NUC"/>
</dbReference>
<evidence type="ECO:0000256" key="12">
    <source>
        <dbReference type="ARBA" id="ARBA00022842"/>
    </source>
</evidence>
<keyword evidence="21" id="KW-1185">Reference proteome</keyword>
<dbReference type="InterPro" id="IPR033315">
    <property type="entry name" value="Fan1-like"/>
</dbReference>
<sequence>MLRGHQSLQQLIGKSSRTRRAPGTGNKGKRARLAPEDRTCHVLTDKLLNEGGSQESVLGSDGSQPHLPLPLPCAKVPQPSSGVSPQPDKPFVNGSTMDFECPVVGLRHHSRATCSDGCSAWLSRHPDNLKDRNAIQVTVDDIDNEGECCAFGHIPAQVASELAGIMDDGLVTISGIIRFQANGNGRRATMTLHAVARECIANDKAAKVHKMLRQAQTAASLLLSHPPPPASECLRSNFAFVLESVLLHDCHLLSANDLTFSQSFKLLSHPSQCLFLRLFLRKGPWFRVNSLRYAEVSDMAACIQELAQQDLVTLVDKGSGTAKTLCHSMEDSKIPSLIEELVGILTAPELQLMLASVGDGNIRSKSRCGRQQLAINAIEMLQSLESQAPVAVPSISHVVALTGPCLRLQDSARATVARLQRLFFLNESQDLSSFLAVEYGAIKWPHYNVNVAHSAFTTQEHLMQYEEAIGHAQVLDDALEIDDMDAAEAALEPVWRSIRNGDHKRVAWTSPHEALGEEPPAGTCPSRPPNEANLTAQCSVHANQPKPPLFLARFCSAWVHVGMATVGVSILEKRRQYRQAVEHLRSLLGGNCCPSRRGYWWNRLAVNLEHIGRHDEALECCETALADEWLRHGDKLGIQRRILRLGKPPRRWRRPAWAPIAMQEPREVQIWATPVTINVTMGKTRYIGLDGEYCNVEEFALQHYATEQGGGWRGCHSENGVWATIFSLVMWDVLFSDVPDVFRTPFQSAPLDLDTDAFYPSRRSAIEARLAVLRSGGGRELLASTWEDNFEVACQGINWRWHGLDELVEIVGCIGGPGLAEVCRLLAEDHKGWSGGMPDLLLWNPSTTRAKLAEVKGPRDRLSDQQRAWIAALTAAGMEVEVCKVLDATSSSTPKKRRQKGA</sequence>
<comment type="caution">
    <text evidence="20">The sequence shown here is derived from an EMBL/GenBank/DDBJ whole genome shotgun (WGS) entry which is preliminary data.</text>
</comment>
<dbReference type="Gene3D" id="3.30.70.2330">
    <property type="match status" value="1"/>
</dbReference>
<dbReference type="GO" id="GO:0036297">
    <property type="term" value="P:interstrand cross-link repair"/>
    <property type="evidence" value="ECO:0007669"/>
    <property type="project" value="InterPro"/>
</dbReference>
<feature type="compositionally biased region" description="Polar residues" evidence="18">
    <location>
        <begin position="1"/>
        <end position="15"/>
    </location>
</feature>
<feature type="domain" description="VRR-NUC" evidence="19">
    <location>
        <begin position="773"/>
        <end position="887"/>
    </location>
</feature>
<evidence type="ECO:0000256" key="6">
    <source>
        <dbReference type="ARBA" id="ARBA00022759"/>
    </source>
</evidence>
<evidence type="ECO:0000256" key="16">
    <source>
        <dbReference type="ARBA" id="ARBA00023242"/>
    </source>
</evidence>
<dbReference type="Pfam" id="PF21170">
    <property type="entry name" value="FAN1_TPR"/>
    <property type="match status" value="1"/>
</dbReference>
<dbReference type="GO" id="GO:0070336">
    <property type="term" value="F:flap-structured DNA binding"/>
    <property type="evidence" value="ECO:0007669"/>
    <property type="project" value="TreeGrafter"/>
</dbReference>
<keyword evidence="16 17" id="KW-0539">Nucleus</keyword>
<comment type="function">
    <text evidence="17">Nuclease required for the repair of DNA interstrand cross-links (ICL). Acts as a 5'-3' exonuclease that anchors at a cut end of DNA and cleaves DNA successively at every third nucleotide, allowing to excise an ICL from one strand through flanking incisions.</text>
</comment>
<dbReference type="GO" id="GO:0004528">
    <property type="term" value="F:phosphodiesterase I activity"/>
    <property type="evidence" value="ECO:0007669"/>
    <property type="project" value="UniProtKB-EC"/>
</dbReference>
<proteinExistence type="inferred from homology"/>
<evidence type="ECO:0000259" key="19">
    <source>
        <dbReference type="SMART" id="SM00990"/>
    </source>
</evidence>
<dbReference type="Pfam" id="PF08797">
    <property type="entry name" value="HIRAN"/>
    <property type="match status" value="1"/>
</dbReference>
<dbReference type="GO" id="GO:0005634">
    <property type="term" value="C:nucleus"/>
    <property type="evidence" value="ECO:0007669"/>
    <property type="project" value="UniProtKB-SubCell"/>
</dbReference>
<dbReference type="AlphaFoldDB" id="A0A8S1ISR1"/>
<evidence type="ECO:0000256" key="7">
    <source>
        <dbReference type="ARBA" id="ARBA00022763"/>
    </source>
</evidence>
<dbReference type="Gene3D" id="3.40.1350.10">
    <property type="match status" value="1"/>
</dbReference>
<evidence type="ECO:0000256" key="4">
    <source>
        <dbReference type="ARBA" id="ARBA00022722"/>
    </source>
</evidence>
<organism evidence="20 21">
    <name type="scientific">Ostreobium quekettii</name>
    <dbReference type="NCBI Taxonomy" id="121088"/>
    <lineage>
        <taxon>Eukaryota</taxon>
        <taxon>Viridiplantae</taxon>
        <taxon>Chlorophyta</taxon>
        <taxon>core chlorophytes</taxon>
        <taxon>Ulvophyceae</taxon>
        <taxon>TCBD clade</taxon>
        <taxon>Bryopsidales</taxon>
        <taxon>Ostreobineae</taxon>
        <taxon>Ostreobiaceae</taxon>
        <taxon>Ostreobium</taxon>
    </lineage>
</organism>
<dbReference type="SUPFAM" id="SSF48452">
    <property type="entry name" value="TPR-like"/>
    <property type="match status" value="1"/>
</dbReference>
<dbReference type="GO" id="GO:0016818">
    <property type="term" value="F:hydrolase activity, acting on acid anhydrides, in phosphorus-containing anhydrides"/>
    <property type="evidence" value="ECO:0007669"/>
    <property type="project" value="InterPro"/>
</dbReference>
<accession>A0A8S1ISR1</accession>
<comment type="similarity">
    <text evidence="3 17">Belongs to the FAN1 family.</text>
</comment>
<dbReference type="Pfam" id="PF08774">
    <property type="entry name" value="VRR_NUC"/>
    <property type="match status" value="1"/>
</dbReference>
<evidence type="ECO:0000256" key="2">
    <source>
        <dbReference type="ARBA" id="ARBA00004123"/>
    </source>
</evidence>
<dbReference type="Proteomes" id="UP000708148">
    <property type="component" value="Unassembled WGS sequence"/>
</dbReference>
<protein>
    <recommendedName>
        <fullName evidence="17">Fanconi-associated nuclease</fullName>
        <ecNumber evidence="17">3.1.4.1</ecNumber>
    </recommendedName>
</protein>
<keyword evidence="5 17" id="KW-0479">Metal-binding</keyword>
<evidence type="ECO:0000256" key="1">
    <source>
        <dbReference type="ARBA" id="ARBA00000983"/>
    </source>
</evidence>
<keyword evidence="6" id="KW-0255">Endonuclease</keyword>
<comment type="catalytic activity">
    <reaction evidence="1 17">
        <text>Hydrolytically removes 5'-nucleotides successively from the 3'-hydroxy termini of 3'-hydroxy-terminated oligonucleotides.</text>
        <dbReference type="EC" id="3.1.4.1"/>
    </reaction>
</comment>
<dbReference type="OrthoDB" id="76364at2759"/>
<keyword evidence="10" id="KW-0862">Zinc</keyword>
<dbReference type="GO" id="GO:0008409">
    <property type="term" value="F:5'-3' exonuclease activity"/>
    <property type="evidence" value="ECO:0007669"/>
    <property type="project" value="TreeGrafter"/>
</dbReference>
<dbReference type="InterPro" id="IPR049125">
    <property type="entry name" value="FAN1-like_WH"/>
</dbReference>
<keyword evidence="7 17" id="KW-0227">DNA damage</keyword>
<evidence type="ECO:0000256" key="9">
    <source>
        <dbReference type="ARBA" id="ARBA00022801"/>
    </source>
</evidence>
<dbReference type="FunFam" id="3.40.1350.10:FF:000004">
    <property type="entry name" value="Fanconi-associated nuclease"/>
    <property type="match status" value="1"/>
</dbReference>
<dbReference type="PANTHER" id="PTHR15749:SF4">
    <property type="entry name" value="FANCONI-ASSOCIATED NUCLEASE 1"/>
    <property type="match status" value="1"/>
</dbReference>
<name>A0A8S1ISR1_9CHLO</name>
<keyword evidence="9 17" id="KW-0378">Hydrolase</keyword>
<evidence type="ECO:0000256" key="17">
    <source>
        <dbReference type="RuleBase" id="RU365033"/>
    </source>
</evidence>
<reference evidence="20" key="1">
    <citation type="submission" date="2020-12" db="EMBL/GenBank/DDBJ databases">
        <authorList>
            <person name="Iha C."/>
        </authorList>
    </citation>
    <scope>NUCLEOTIDE SEQUENCE</scope>
</reference>